<organism evidence="1 2">
    <name type="scientific">Cohnella herbarum</name>
    <dbReference type="NCBI Taxonomy" id="2728023"/>
    <lineage>
        <taxon>Bacteria</taxon>
        <taxon>Bacillati</taxon>
        <taxon>Bacillota</taxon>
        <taxon>Bacilli</taxon>
        <taxon>Bacillales</taxon>
        <taxon>Paenibacillaceae</taxon>
        <taxon>Cohnella</taxon>
    </lineage>
</organism>
<dbReference type="Proteomes" id="UP000502248">
    <property type="component" value="Chromosome"/>
</dbReference>
<sequence>MDIDHDRLYKVLLQTFFQEFVELFFPEAAVAIDFTHVKFLSEEIFTDLTGGQRGRVDLLVETKLKGEDALILIHFEPQSYYEREFAERMFIYASRLYEKYRRRIVPIAIFSHERKKREPDTFSWEFSFLDVLKFRYFSLQLKHQDWRKYVQTNNPVAAALLSSMGYDKRDRTELYGSFLRIMLDLKFDPARMRLLTVFFESYMQLSASEENLAYSEFIKQYPQEEGTLMEWLTSHEKKGFQKGLIEGKIEGKIQGEIEGKKKQLENVVFRMLQEGLPLELITKVTGLPEPEIEKLQSSH</sequence>
<name>A0A7Z2ZN65_9BACL</name>
<protein>
    <submittedName>
        <fullName evidence="1">Transposase</fullName>
    </submittedName>
</protein>
<gene>
    <name evidence="1" type="ORF">HH215_21685</name>
</gene>
<dbReference type="AlphaFoldDB" id="A0A7Z2ZN65"/>
<dbReference type="PANTHER" id="PTHR35586:SF1">
    <property type="entry name" value="SLL1691 PROTEIN"/>
    <property type="match status" value="1"/>
</dbReference>
<evidence type="ECO:0000313" key="2">
    <source>
        <dbReference type="Proteomes" id="UP000502248"/>
    </source>
</evidence>
<proteinExistence type="predicted"/>
<dbReference type="RefSeq" id="WP_169281796.1">
    <property type="nucleotide sequence ID" value="NZ_CP051680.1"/>
</dbReference>
<dbReference type="EMBL" id="CP051680">
    <property type="protein sequence ID" value="QJD85535.1"/>
    <property type="molecule type" value="Genomic_DNA"/>
</dbReference>
<evidence type="ECO:0000313" key="1">
    <source>
        <dbReference type="EMBL" id="QJD85535.1"/>
    </source>
</evidence>
<accession>A0A7Z2ZN65</accession>
<keyword evidence="2" id="KW-1185">Reference proteome</keyword>
<dbReference type="PANTHER" id="PTHR35586">
    <property type="entry name" value="SLL1691 PROTEIN"/>
    <property type="match status" value="1"/>
</dbReference>
<dbReference type="KEGG" id="cheb:HH215_21685"/>
<reference evidence="1 2" key="1">
    <citation type="submission" date="2020-04" db="EMBL/GenBank/DDBJ databases">
        <title>Genome sequencing of novel species.</title>
        <authorList>
            <person name="Heo J."/>
            <person name="Kim S.-J."/>
            <person name="Kim J.-S."/>
            <person name="Hong S.-B."/>
            <person name="Kwon S.-W."/>
        </authorList>
    </citation>
    <scope>NUCLEOTIDE SEQUENCE [LARGE SCALE GENOMIC DNA]</scope>
    <source>
        <strain evidence="1 2">MFER-1</strain>
    </source>
</reference>